<dbReference type="Pfam" id="PF12937">
    <property type="entry name" value="F-box-like"/>
    <property type="match status" value="1"/>
</dbReference>
<dbReference type="EMBL" id="CM032185">
    <property type="protein sequence ID" value="KAG7091881.1"/>
    <property type="molecule type" value="Genomic_DNA"/>
</dbReference>
<accession>A0A9P7RZ89</accession>
<dbReference type="KEGG" id="more:E1B28_008282"/>
<dbReference type="Gene3D" id="3.80.10.10">
    <property type="entry name" value="Ribonuclease Inhibitor"/>
    <property type="match status" value="1"/>
</dbReference>
<evidence type="ECO:0000259" key="2">
    <source>
        <dbReference type="PROSITE" id="PS50181"/>
    </source>
</evidence>
<evidence type="ECO:0000313" key="3">
    <source>
        <dbReference type="EMBL" id="KAG7091881.1"/>
    </source>
</evidence>
<evidence type="ECO:0000313" key="4">
    <source>
        <dbReference type="Proteomes" id="UP001049176"/>
    </source>
</evidence>
<dbReference type="OrthoDB" id="3365698at2759"/>
<dbReference type="RefSeq" id="XP_043008351.1">
    <property type="nucleotide sequence ID" value="XM_043153067.1"/>
</dbReference>
<gene>
    <name evidence="3" type="ORF">E1B28_008282</name>
</gene>
<protein>
    <recommendedName>
        <fullName evidence="2">F-box domain-containing protein</fullName>
    </recommendedName>
</protein>
<dbReference type="SUPFAM" id="SSF81383">
    <property type="entry name" value="F-box domain"/>
    <property type="match status" value="1"/>
</dbReference>
<keyword evidence="4" id="KW-1185">Reference proteome</keyword>
<organism evidence="3 4">
    <name type="scientific">Marasmius oreades</name>
    <name type="common">fairy-ring Marasmius</name>
    <dbReference type="NCBI Taxonomy" id="181124"/>
    <lineage>
        <taxon>Eukaryota</taxon>
        <taxon>Fungi</taxon>
        <taxon>Dikarya</taxon>
        <taxon>Basidiomycota</taxon>
        <taxon>Agaricomycotina</taxon>
        <taxon>Agaricomycetes</taxon>
        <taxon>Agaricomycetidae</taxon>
        <taxon>Agaricales</taxon>
        <taxon>Marasmiineae</taxon>
        <taxon>Marasmiaceae</taxon>
        <taxon>Marasmius</taxon>
    </lineage>
</organism>
<reference evidence="3" key="1">
    <citation type="journal article" date="2021" name="Genome Biol. Evol.">
        <title>The assembled and annotated genome of the fairy-ring fungus Marasmius oreades.</title>
        <authorList>
            <person name="Hiltunen M."/>
            <person name="Ament-Velasquez S.L."/>
            <person name="Johannesson H."/>
        </authorList>
    </citation>
    <scope>NUCLEOTIDE SEQUENCE</scope>
    <source>
        <strain evidence="3">03SP1</strain>
    </source>
</reference>
<dbReference type="Proteomes" id="UP001049176">
    <property type="component" value="Chromosome 5"/>
</dbReference>
<dbReference type="GeneID" id="66077358"/>
<dbReference type="InterPro" id="IPR032675">
    <property type="entry name" value="LRR_dom_sf"/>
</dbReference>
<feature type="coiled-coil region" evidence="1">
    <location>
        <begin position="25"/>
        <end position="66"/>
    </location>
</feature>
<feature type="domain" description="F-box" evidence="2">
    <location>
        <begin position="67"/>
        <end position="122"/>
    </location>
</feature>
<dbReference type="PROSITE" id="PS50181">
    <property type="entry name" value="FBOX"/>
    <property type="match status" value="1"/>
</dbReference>
<sequence>MNIKGLFRRNLDLSSSDRNVIFDYLNAAGKELKGYEVEINKLKVAILSLENRRDLLKNKMDGYRSLLSPIHRLPTEVLTNIFQHDAQAVLRPRVVPEVISLSMVCGRWREAICSTPSLWTNIDLEVKISQSAANDITRLTYVLQLFLARSRSAPLNLTLAVRSSLPADPTTTKLLDVLAQSMNRWRVVDLDISPDIFEHPALQLLPQRLSSLQHVTLSSMH</sequence>
<dbReference type="AlphaFoldDB" id="A0A9P7RZ89"/>
<dbReference type="InterPro" id="IPR036047">
    <property type="entry name" value="F-box-like_dom_sf"/>
</dbReference>
<proteinExistence type="predicted"/>
<dbReference type="InterPro" id="IPR001810">
    <property type="entry name" value="F-box_dom"/>
</dbReference>
<name>A0A9P7RZ89_9AGAR</name>
<comment type="caution">
    <text evidence="3">The sequence shown here is derived from an EMBL/GenBank/DDBJ whole genome shotgun (WGS) entry which is preliminary data.</text>
</comment>
<keyword evidence="1" id="KW-0175">Coiled coil</keyword>
<evidence type="ECO:0000256" key="1">
    <source>
        <dbReference type="SAM" id="Coils"/>
    </source>
</evidence>